<dbReference type="InterPro" id="IPR036615">
    <property type="entry name" value="Mur_ligase_C_dom_sf"/>
</dbReference>
<dbReference type="GO" id="GO:0016881">
    <property type="term" value="F:acid-amino acid ligase activity"/>
    <property type="evidence" value="ECO:0007669"/>
    <property type="project" value="InterPro"/>
</dbReference>
<evidence type="ECO:0000313" key="9">
    <source>
        <dbReference type="EMBL" id="AWV99125.1"/>
    </source>
</evidence>
<dbReference type="PANTHER" id="PTHR30511">
    <property type="entry name" value="ALANINE RACEMASE"/>
    <property type="match status" value="1"/>
</dbReference>
<dbReference type="SMART" id="SM01005">
    <property type="entry name" value="Ala_racemase_C"/>
    <property type="match status" value="1"/>
</dbReference>
<dbReference type="InterPro" id="IPR036565">
    <property type="entry name" value="Mur-like_cat_sf"/>
</dbReference>
<evidence type="ECO:0000313" key="10">
    <source>
        <dbReference type="Proteomes" id="UP000249873"/>
    </source>
</evidence>
<evidence type="ECO:0000256" key="5">
    <source>
        <dbReference type="HAMAP-Rule" id="MF_01201"/>
    </source>
</evidence>
<dbReference type="Pfam" id="PF01168">
    <property type="entry name" value="Ala_racemase_N"/>
    <property type="match status" value="1"/>
</dbReference>
<feature type="active site" description="Proton acceptor; specific for D-alanine" evidence="5">
    <location>
        <position position="483"/>
    </location>
</feature>
<dbReference type="InterPro" id="IPR013221">
    <property type="entry name" value="Mur_ligase_cen"/>
</dbReference>
<proteinExistence type="inferred from homology"/>
<dbReference type="PANTHER" id="PTHR30511:SF0">
    <property type="entry name" value="ALANINE RACEMASE, CATABOLIC-RELATED"/>
    <property type="match status" value="1"/>
</dbReference>
<evidence type="ECO:0000256" key="7">
    <source>
        <dbReference type="PIRSR" id="PIRSR600821-52"/>
    </source>
</evidence>
<name>A0A2Z4GDN0_9BACT</name>
<dbReference type="Gene3D" id="3.40.1390.10">
    <property type="entry name" value="MurE/MurF, N-terminal domain"/>
    <property type="match status" value="1"/>
</dbReference>
<comment type="cofactor">
    <cofactor evidence="2 5 6">
        <name>pyridoxal 5'-phosphate</name>
        <dbReference type="ChEBI" id="CHEBI:597326"/>
    </cofactor>
</comment>
<dbReference type="AlphaFoldDB" id="A0A2Z4GDN0"/>
<dbReference type="EC" id="5.1.1.1" evidence="5"/>
<dbReference type="Gene3D" id="3.90.190.20">
    <property type="entry name" value="Mur ligase, C-terminal domain"/>
    <property type="match status" value="1"/>
</dbReference>
<dbReference type="SUPFAM" id="SSF63418">
    <property type="entry name" value="MurE/MurF N-terminal domain"/>
    <property type="match status" value="1"/>
</dbReference>
<dbReference type="SUPFAM" id="SSF53623">
    <property type="entry name" value="MurD-like peptide ligases, catalytic domain"/>
    <property type="match status" value="1"/>
</dbReference>
<dbReference type="GO" id="GO:0005524">
    <property type="term" value="F:ATP binding"/>
    <property type="evidence" value="ECO:0007669"/>
    <property type="project" value="InterPro"/>
</dbReference>
<dbReference type="InterPro" id="IPR029066">
    <property type="entry name" value="PLP-binding_barrel"/>
</dbReference>
<reference evidence="9 10" key="1">
    <citation type="submission" date="2018-05" db="EMBL/GenBank/DDBJ databases">
        <title>Complete genome sequence of Arcticibacterium luteifluviistationis SM1504T, a cytophagaceae bacterium isolated from Arctic surface seawater.</title>
        <authorList>
            <person name="Li Y."/>
            <person name="Qin Q.-L."/>
        </authorList>
    </citation>
    <scope>NUCLEOTIDE SEQUENCE [LARGE SCALE GENOMIC DNA]</scope>
    <source>
        <strain evidence="9 10">SM1504</strain>
    </source>
</reference>
<keyword evidence="4 5" id="KW-0413">Isomerase</keyword>
<dbReference type="NCBIfam" id="TIGR00492">
    <property type="entry name" value="alr"/>
    <property type="match status" value="1"/>
</dbReference>
<dbReference type="SUPFAM" id="SSF50621">
    <property type="entry name" value="Alanine racemase C-terminal domain-like"/>
    <property type="match status" value="1"/>
</dbReference>
<gene>
    <name evidence="9" type="ORF">DJ013_13490</name>
</gene>
<dbReference type="Gene3D" id="2.40.37.10">
    <property type="entry name" value="Lyase, Ornithine Decarboxylase, Chain A, domain 1"/>
    <property type="match status" value="1"/>
</dbReference>
<dbReference type="SUPFAM" id="SSF51419">
    <property type="entry name" value="PLP-binding barrel"/>
    <property type="match status" value="1"/>
</dbReference>
<accession>A0A2Z4GDN0</accession>
<evidence type="ECO:0000256" key="2">
    <source>
        <dbReference type="ARBA" id="ARBA00001933"/>
    </source>
</evidence>
<dbReference type="UniPathway" id="UPA00042">
    <property type="reaction ID" value="UER00497"/>
</dbReference>
<dbReference type="NCBIfam" id="NF008897">
    <property type="entry name" value="PRK11930.1"/>
    <property type="match status" value="1"/>
</dbReference>
<dbReference type="InterPro" id="IPR009006">
    <property type="entry name" value="Ala_racemase/Decarboxylase_C"/>
</dbReference>
<dbReference type="EMBL" id="CP029480">
    <property type="protein sequence ID" value="AWV99125.1"/>
    <property type="molecule type" value="Genomic_DNA"/>
</dbReference>
<evidence type="ECO:0000259" key="8">
    <source>
        <dbReference type="SMART" id="SM01005"/>
    </source>
</evidence>
<organism evidence="9 10">
    <name type="scientific">Arcticibacterium luteifluviistationis</name>
    <dbReference type="NCBI Taxonomy" id="1784714"/>
    <lineage>
        <taxon>Bacteria</taxon>
        <taxon>Pseudomonadati</taxon>
        <taxon>Bacteroidota</taxon>
        <taxon>Cytophagia</taxon>
        <taxon>Cytophagales</taxon>
        <taxon>Leadbetterellaceae</taxon>
        <taxon>Arcticibacterium</taxon>
    </lineage>
</organism>
<dbReference type="Gene3D" id="3.40.1190.10">
    <property type="entry name" value="Mur-like, catalytic domain"/>
    <property type="match status" value="1"/>
</dbReference>
<dbReference type="CDD" id="cd00430">
    <property type="entry name" value="PLPDE_III_AR"/>
    <property type="match status" value="1"/>
</dbReference>
<dbReference type="GO" id="GO:0008784">
    <property type="term" value="F:alanine racemase activity"/>
    <property type="evidence" value="ECO:0007669"/>
    <property type="project" value="UniProtKB-UniRule"/>
</dbReference>
<comment type="pathway">
    <text evidence="5">Amino-acid biosynthesis; D-alanine biosynthesis; D-alanine from L-alanine: step 1/1.</text>
</comment>
<sequence>MVLQPKNKILLTDSRFLSQPSETLFIAIKGDRHDGHLFIEQLIKEGVDEFIVQKEWLTEHSDLSEKATFWPVDNTVHALQSMVKKHRESFDLPVVGITGSNGKTIVKEWLSSILQGSFSLVKSPRSYNSQIGVPLSAWQINENHTLGIFEAGISQPAEMQKLQDILKPDFGIFTNIGSAHNEGFRSKKQKITEKLRLFRHSKVLVYCQDYVELDEEIRIFLSAVNPKIELIAWSKNQKGTTQIEVIKKKDFTLLSIYWNGEEYSLRIPFIDDASIENVIHCFFMAFTLLKENHSEIESLSIIQSGIDGLKPVAMRLELKEGIRNCYLIDDSYNNDFGGLAMALNFMNQHHINRQKTVILSDVLQSGLNERELYQRINDLLIGAGVQKVIGIGPDISKNASFIRNIDCYLSVNDFIANYPFKSFNNELILIKGARNFSFEKIVSKLVNKAHGTVFEINLDAITHNLNYYKSKVKPETKIMAMVKASAYGSGSTEIASLLQYHRVDYLAVAYTDEAVELRQNGIESPILILNTQPESFSKVLEYDLEPELYSLKNVKEFSAFIDAAHEGDSKVKVHLKLDTGMNRLGFKSEDILELIQLLKANSKLEVASIFSHLAGADNKAHDTFSKEQINTFKELSDLIIEKLGYQPLRHILNSAGIIRYPNAAFDMVRLGIGLYGIEANNQSQNDLQTVGTLKTTISQIKTVKKGETIGYGRVGKANHDVKVATIAIGYADGFDRRLSNGKGQVWVNGTLCPTIGNVCMDMTMIDVTKASAVEDDSVEIFGTNQSIFSLSETLETIPYEILTKIGHRVKRVFFKE</sequence>
<evidence type="ECO:0000256" key="3">
    <source>
        <dbReference type="ARBA" id="ARBA00022898"/>
    </source>
</evidence>
<dbReference type="PRINTS" id="PR00992">
    <property type="entry name" value="ALARACEMASE"/>
</dbReference>
<feature type="domain" description="Alanine racemase C-terminal" evidence="8">
    <location>
        <begin position="690"/>
        <end position="814"/>
    </location>
</feature>
<dbReference type="OrthoDB" id="9801978at2"/>
<evidence type="ECO:0000256" key="6">
    <source>
        <dbReference type="PIRSR" id="PIRSR600821-50"/>
    </source>
</evidence>
<evidence type="ECO:0000256" key="4">
    <source>
        <dbReference type="ARBA" id="ARBA00023235"/>
    </source>
</evidence>
<dbReference type="GO" id="GO:0030170">
    <property type="term" value="F:pyridoxal phosphate binding"/>
    <property type="evidence" value="ECO:0007669"/>
    <property type="project" value="UniProtKB-UniRule"/>
</dbReference>
<dbReference type="GO" id="GO:0030632">
    <property type="term" value="P:D-alanine biosynthetic process"/>
    <property type="evidence" value="ECO:0007669"/>
    <property type="project" value="UniProtKB-UniRule"/>
</dbReference>
<feature type="active site" description="Proton acceptor; specific for L-alanine" evidence="5">
    <location>
        <position position="711"/>
    </location>
</feature>
<dbReference type="InterPro" id="IPR035911">
    <property type="entry name" value="MurE/MurF_N"/>
</dbReference>
<feature type="modified residue" description="N6-(pyridoxal phosphate)lysine" evidence="5 6">
    <location>
        <position position="483"/>
    </location>
</feature>
<dbReference type="Gene3D" id="3.20.20.10">
    <property type="entry name" value="Alanine racemase"/>
    <property type="match status" value="1"/>
</dbReference>
<keyword evidence="9" id="KW-0436">Ligase</keyword>
<dbReference type="InterPro" id="IPR001608">
    <property type="entry name" value="Ala_racemase_N"/>
</dbReference>
<keyword evidence="10" id="KW-1185">Reference proteome</keyword>
<comment type="function">
    <text evidence="5">Catalyzes the interconversion of L-alanine and D-alanine. May also act on other amino acids.</text>
</comment>
<dbReference type="FunFam" id="3.20.20.10:FF:000002">
    <property type="entry name" value="Alanine racemase"/>
    <property type="match status" value="1"/>
</dbReference>
<keyword evidence="3 5" id="KW-0663">Pyridoxal phosphate</keyword>
<dbReference type="InterPro" id="IPR000713">
    <property type="entry name" value="Mur_ligase_N"/>
</dbReference>
<dbReference type="InterPro" id="IPR011079">
    <property type="entry name" value="Ala_racemase_C"/>
</dbReference>
<dbReference type="SUPFAM" id="SSF53244">
    <property type="entry name" value="MurD-like peptide ligases, peptide-binding domain"/>
    <property type="match status" value="1"/>
</dbReference>
<comment type="similarity">
    <text evidence="5">Belongs to the alanine racemase family.</text>
</comment>
<dbReference type="Pfam" id="PF01225">
    <property type="entry name" value="Mur_ligase"/>
    <property type="match status" value="1"/>
</dbReference>
<dbReference type="KEGG" id="als:DJ013_13490"/>
<comment type="catalytic activity">
    <reaction evidence="1 5">
        <text>L-alanine = D-alanine</text>
        <dbReference type="Rhea" id="RHEA:20249"/>
        <dbReference type="ChEBI" id="CHEBI:57416"/>
        <dbReference type="ChEBI" id="CHEBI:57972"/>
        <dbReference type="EC" id="5.1.1.1"/>
    </reaction>
</comment>
<feature type="binding site" evidence="5 7">
    <location>
        <position position="760"/>
    </location>
    <ligand>
        <name>substrate</name>
    </ligand>
</feature>
<dbReference type="Proteomes" id="UP000249873">
    <property type="component" value="Chromosome"/>
</dbReference>
<dbReference type="GO" id="GO:0005829">
    <property type="term" value="C:cytosol"/>
    <property type="evidence" value="ECO:0007669"/>
    <property type="project" value="TreeGrafter"/>
</dbReference>
<dbReference type="HAMAP" id="MF_01201">
    <property type="entry name" value="Ala_racemase"/>
    <property type="match status" value="1"/>
</dbReference>
<protein>
    <recommendedName>
        <fullName evidence="5">Alanine racemase</fullName>
        <ecNumber evidence="5">5.1.1.1</ecNumber>
    </recommendedName>
</protein>
<dbReference type="Pfam" id="PF00842">
    <property type="entry name" value="Ala_racemase_C"/>
    <property type="match status" value="1"/>
</dbReference>
<dbReference type="InterPro" id="IPR000821">
    <property type="entry name" value="Ala_racemase"/>
</dbReference>
<feature type="binding site" evidence="5 7">
    <location>
        <position position="583"/>
    </location>
    <ligand>
        <name>substrate</name>
    </ligand>
</feature>
<dbReference type="Pfam" id="PF08245">
    <property type="entry name" value="Mur_ligase_M"/>
    <property type="match status" value="1"/>
</dbReference>
<evidence type="ECO:0000256" key="1">
    <source>
        <dbReference type="ARBA" id="ARBA00000316"/>
    </source>
</evidence>